<feature type="compositionally biased region" description="Basic and acidic residues" evidence="1">
    <location>
        <begin position="65"/>
        <end position="89"/>
    </location>
</feature>
<sequence>MSVQNSIIKSAWLCLLCITLVWANPLPGTKLVGRGMKVSDPAETLHEATEISGEAKFQDVSMKSTSKERTLKSEKIEQEETTHDPNVEEETKPLIIQQDEPEPKKTLPYRAWSNLQILLEKIRTKIKKNSETKVIVIQEEKVEHKVSTPPVVVQKAEEEEEGKGKVKPEVTAPQVIILPHDLGWFKRWLFTSKSLVARAFRILRRYFIRNKPKRETDPKKDPAEKVKNVEKNKKSEQGKGSVKQPERVESNKIQPVSD</sequence>
<name>A0A9P6NEY5_9BASI</name>
<keyword evidence="2" id="KW-0732">Signal</keyword>
<feature type="region of interest" description="Disordered" evidence="1">
    <location>
        <begin position="213"/>
        <end position="258"/>
    </location>
</feature>
<evidence type="ECO:0000256" key="2">
    <source>
        <dbReference type="SAM" id="SignalP"/>
    </source>
</evidence>
<accession>A0A9P6NEY5</accession>
<dbReference type="Proteomes" id="UP000886653">
    <property type="component" value="Unassembled WGS sequence"/>
</dbReference>
<feature type="signal peptide" evidence="2">
    <location>
        <begin position="1"/>
        <end position="23"/>
    </location>
</feature>
<dbReference type="AlphaFoldDB" id="A0A9P6NEY5"/>
<feature type="compositionally biased region" description="Basic and acidic residues" evidence="1">
    <location>
        <begin position="213"/>
        <end position="237"/>
    </location>
</feature>
<evidence type="ECO:0000256" key="1">
    <source>
        <dbReference type="SAM" id="MobiDB-lite"/>
    </source>
</evidence>
<feature type="chain" id="PRO_5040189332" evidence="2">
    <location>
        <begin position="24"/>
        <end position="258"/>
    </location>
</feature>
<keyword evidence="4" id="KW-1185">Reference proteome</keyword>
<gene>
    <name evidence="3" type="ORF">CROQUDRAFT_235345</name>
</gene>
<feature type="region of interest" description="Disordered" evidence="1">
    <location>
        <begin position="59"/>
        <end position="89"/>
    </location>
</feature>
<protein>
    <submittedName>
        <fullName evidence="3">Uncharacterized protein</fullName>
    </submittedName>
</protein>
<comment type="caution">
    <text evidence="3">The sequence shown here is derived from an EMBL/GenBank/DDBJ whole genome shotgun (WGS) entry which is preliminary data.</text>
</comment>
<evidence type="ECO:0000313" key="3">
    <source>
        <dbReference type="EMBL" id="KAG0142426.1"/>
    </source>
</evidence>
<evidence type="ECO:0000313" key="4">
    <source>
        <dbReference type="Proteomes" id="UP000886653"/>
    </source>
</evidence>
<proteinExistence type="predicted"/>
<dbReference type="EMBL" id="MU167349">
    <property type="protein sequence ID" value="KAG0142426.1"/>
    <property type="molecule type" value="Genomic_DNA"/>
</dbReference>
<organism evidence="3 4">
    <name type="scientific">Cronartium quercuum f. sp. fusiforme G11</name>
    <dbReference type="NCBI Taxonomy" id="708437"/>
    <lineage>
        <taxon>Eukaryota</taxon>
        <taxon>Fungi</taxon>
        <taxon>Dikarya</taxon>
        <taxon>Basidiomycota</taxon>
        <taxon>Pucciniomycotina</taxon>
        <taxon>Pucciniomycetes</taxon>
        <taxon>Pucciniales</taxon>
        <taxon>Coleosporiaceae</taxon>
        <taxon>Cronartium</taxon>
    </lineage>
</organism>
<reference evidence="3" key="1">
    <citation type="submission" date="2013-11" db="EMBL/GenBank/DDBJ databases">
        <title>Genome sequence of the fusiform rust pathogen reveals effectors for host alternation and coevolution with pine.</title>
        <authorList>
            <consortium name="DOE Joint Genome Institute"/>
            <person name="Smith K."/>
            <person name="Pendleton A."/>
            <person name="Kubisiak T."/>
            <person name="Anderson C."/>
            <person name="Salamov A."/>
            <person name="Aerts A."/>
            <person name="Riley R."/>
            <person name="Clum A."/>
            <person name="Lindquist E."/>
            <person name="Ence D."/>
            <person name="Campbell M."/>
            <person name="Kronenberg Z."/>
            <person name="Feau N."/>
            <person name="Dhillon B."/>
            <person name="Hamelin R."/>
            <person name="Burleigh J."/>
            <person name="Smith J."/>
            <person name="Yandell M."/>
            <person name="Nelson C."/>
            <person name="Grigoriev I."/>
            <person name="Davis J."/>
        </authorList>
    </citation>
    <scope>NUCLEOTIDE SEQUENCE</scope>
    <source>
        <strain evidence="3">G11</strain>
    </source>
</reference>